<feature type="region of interest" description="Disordered" evidence="6">
    <location>
        <begin position="272"/>
        <end position="307"/>
    </location>
</feature>
<comment type="subcellular location">
    <subcellularLocation>
        <location evidence="1">Nucleus</location>
    </subcellularLocation>
</comment>
<evidence type="ECO:0000256" key="2">
    <source>
        <dbReference type="ARBA" id="ARBA00022491"/>
    </source>
</evidence>
<evidence type="ECO:0000313" key="7">
    <source>
        <dbReference type="EMBL" id="KIK10758.1"/>
    </source>
</evidence>
<organism evidence="7 8">
    <name type="scientific">Pisolithus microcarpus 441</name>
    <dbReference type="NCBI Taxonomy" id="765257"/>
    <lineage>
        <taxon>Eukaryota</taxon>
        <taxon>Fungi</taxon>
        <taxon>Dikarya</taxon>
        <taxon>Basidiomycota</taxon>
        <taxon>Agaricomycotina</taxon>
        <taxon>Agaricomycetes</taxon>
        <taxon>Agaricomycetidae</taxon>
        <taxon>Boletales</taxon>
        <taxon>Sclerodermatineae</taxon>
        <taxon>Pisolithaceae</taxon>
        <taxon>Pisolithus</taxon>
    </lineage>
</organism>
<evidence type="ECO:0000256" key="5">
    <source>
        <dbReference type="ARBA" id="ARBA00023242"/>
    </source>
</evidence>
<feature type="compositionally biased region" description="Basic and acidic residues" evidence="6">
    <location>
        <begin position="190"/>
        <end position="200"/>
    </location>
</feature>
<keyword evidence="8" id="KW-1185">Reference proteome</keyword>
<evidence type="ECO:0000313" key="8">
    <source>
        <dbReference type="Proteomes" id="UP000054018"/>
    </source>
</evidence>
<dbReference type="AlphaFoldDB" id="A0A0C9YRV4"/>
<sequence>MPPQPGMFALPYASTHKARADVIQPDNTSMTISYQHFQAQPQPPHIQPPSNPHVHHYTGPGNSRTHVSSCCDVIDDTKREKKRKDIARRVGKEIDRRDDGPHFAENISALHSATIQLASRPDTYPLYNLRLYPLSLERSALLAQLDLEAKHSLHTTQTAYEEERERVEEEWRKGRDRVRERLLEGIEERRRRAREEKEGEGAVNDPSLDIQSRVHITRKLRNKAGTSPPPTPLGLAALGITNGSTTPITTGPITNPHSLSVDEIPSPFPFPLTSVTLTNGHHSTTGGGPGGNGSRRRAKVGPGQSTVGSGALGKSLVMLGQCKDIEIEADLFEIRRGTKRRRAAAISSNKVS</sequence>
<proteinExistence type="predicted"/>
<name>A0A0C9YRV4_9AGAM</name>
<dbReference type="Pfam" id="PF08598">
    <property type="entry name" value="Sds3"/>
    <property type="match status" value="1"/>
</dbReference>
<dbReference type="HOGENOM" id="CLU_071644_0_0_1"/>
<dbReference type="InterPro" id="IPR013907">
    <property type="entry name" value="Sds3"/>
</dbReference>
<keyword evidence="5" id="KW-0539">Nucleus</keyword>
<gene>
    <name evidence="7" type="ORF">PISMIDRAFT_123982</name>
</gene>
<dbReference type="Proteomes" id="UP000054018">
    <property type="component" value="Unassembled WGS sequence"/>
</dbReference>
<dbReference type="GO" id="GO:0010468">
    <property type="term" value="P:regulation of gene expression"/>
    <property type="evidence" value="ECO:0007669"/>
    <property type="project" value="UniProtKB-ARBA"/>
</dbReference>
<evidence type="ECO:0000256" key="1">
    <source>
        <dbReference type="ARBA" id="ARBA00004123"/>
    </source>
</evidence>
<keyword evidence="3" id="KW-0805">Transcription regulation</keyword>
<keyword evidence="4" id="KW-0804">Transcription</keyword>
<evidence type="ECO:0000256" key="6">
    <source>
        <dbReference type="SAM" id="MobiDB-lite"/>
    </source>
</evidence>
<feature type="region of interest" description="Disordered" evidence="6">
    <location>
        <begin position="221"/>
        <end position="240"/>
    </location>
</feature>
<evidence type="ECO:0000256" key="4">
    <source>
        <dbReference type="ARBA" id="ARBA00023163"/>
    </source>
</evidence>
<dbReference type="OrthoDB" id="70376at2759"/>
<dbReference type="EMBL" id="KN834443">
    <property type="protein sequence ID" value="KIK10758.1"/>
    <property type="molecule type" value="Genomic_DNA"/>
</dbReference>
<keyword evidence="2" id="KW-0678">Repressor</keyword>
<accession>A0A0C9YRV4</accession>
<evidence type="ECO:0000256" key="3">
    <source>
        <dbReference type="ARBA" id="ARBA00023015"/>
    </source>
</evidence>
<dbReference type="GO" id="GO:0005654">
    <property type="term" value="C:nucleoplasm"/>
    <property type="evidence" value="ECO:0007669"/>
    <property type="project" value="UniProtKB-ARBA"/>
</dbReference>
<feature type="region of interest" description="Disordered" evidence="6">
    <location>
        <begin position="190"/>
        <end position="210"/>
    </location>
</feature>
<reference evidence="8" key="2">
    <citation type="submission" date="2015-01" db="EMBL/GenBank/DDBJ databases">
        <title>Evolutionary Origins and Diversification of the Mycorrhizal Mutualists.</title>
        <authorList>
            <consortium name="DOE Joint Genome Institute"/>
            <consortium name="Mycorrhizal Genomics Consortium"/>
            <person name="Kohler A."/>
            <person name="Kuo A."/>
            <person name="Nagy L.G."/>
            <person name="Floudas D."/>
            <person name="Copeland A."/>
            <person name="Barry K.W."/>
            <person name="Cichocki N."/>
            <person name="Veneault-Fourrey C."/>
            <person name="LaButti K."/>
            <person name="Lindquist E.A."/>
            <person name="Lipzen A."/>
            <person name="Lundell T."/>
            <person name="Morin E."/>
            <person name="Murat C."/>
            <person name="Riley R."/>
            <person name="Ohm R."/>
            <person name="Sun H."/>
            <person name="Tunlid A."/>
            <person name="Henrissat B."/>
            <person name="Grigoriev I.V."/>
            <person name="Hibbett D.S."/>
            <person name="Martin F."/>
        </authorList>
    </citation>
    <scope>NUCLEOTIDE SEQUENCE [LARGE SCALE GENOMIC DNA]</scope>
    <source>
        <strain evidence="8">441</strain>
    </source>
</reference>
<protein>
    <submittedName>
        <fullName evidence="7">Uncharacterized protein</fullName>
    </submittedName>
</protein>
<feature type="region of interest" description="Disordered" evidence="6">
    <location>
        <begin position="246"/>
        <end position="265"/>
    </location>
</feature>
<feature type="compositionally biased region" description="Low complexity" evidence="6">
    <location>
        <begin position="246"/>
        <end position="256"/>
    </location>
</feature>
<dbReference type="SMART" id="SM01401">
    <property type="entry name" value="Sds3"/>
    <property type="match status" value="1"/>
</dbReference>
<reference evidence="7 8" key="1">
    <citation type="submission" date="2014-04" db="EMBL/GenBank/DDBJ databases">
        <authorList>
            <consortium name="DOE Joint Genome Institute"/>
            <person name="Kuo A."/>
            <person name="Kohler A."/>
            <person name="Costa M.D."/>
            <person name="Nagy L.G."/>
            <person name="Floudas D."/>
            <person name="Copeland A."/>
            <person name="Barry K.W."/>
            <person name="Cichocki N."/>
            <person name="Veneault-Fourrey C."/>
            <person name="LaButti K."/>
            <person name="Lindquist E.A."/>
            <person name="Lipzen A."/>
            <person name="Lundell T."/>
            <person name="Morin E."/>
            <person name="Murat C."/>
            <person name="Sun H."/>
            <person name="Tunlid A."/>
            <person name="Henrissat B."/>
            <person name="Grigoriev I.V."/>
            <person name="Hibbett D.S."/>
            <person name="Martin F."/>
            <person name="Nordberg H.P."/>
            <person name="Cantor M.N."/>
            <person name="Hua S.X."/>
        </authorList>
    </citation>
    <scope>NUCLEOTIDE SEQUENCE [LARGE SCALE GENOMIC DNA]</scope>
    <source>
        <strain evidence="7 8">441</strain>
    </source>
</reference>